<keyword evidence="2" id="KW-1185">Reference proteome</keyword>
<proteinExistence type="predicted"/>
<reference evidence="1" key="1">
    <citation type="submission" date="2021-02" db="EMBL/GenBank/DDBJ databases">
        <authorList>
            <consortium name="DOE Joint Genome Institute"/>
            <person name="Ahrendt S."/>
            <person name="Looney B.P."/>
            <person name="Miyauchi S."/>
            <person name="Morin E."/>
            <person name="Drula E."/>
            <person name="Courty P.E."/>
            <person name="Chicoki N."/>
            <person name="Fauchery L."/>
            <person name="Kohler A."/>
            <person name="Kuo A."/>
            <person name="Labutti K."/>
            <person name="Pangilinan J."/>
            <person name="Lipzen A."/>
            <person name="Riley R."/>
            <person name="Andreopoulos W."/>
            <person name="He G."/>
            <person name="Johnson J."/>
            <person name="Barry K.W."/>
            <person name="Grigoriev I.V."/>
            <person name="Nagy L."/>
            <person name="Hibbett D."/>
            <person name="Henrissat B."/>
            <person name="Matheny P.B."/>
            <person name="Labbe J."/>
            <person name="Martin F."/>
        </authorList>
    </citation>
    <scope>NUCLEOTIDE SEQUENCE</scope>
    <source>
        <strain evidence="1">EC-137</strain>
    </source>
</reference>
<sequence>MHAPSRSFSLGRSTSSLRGKRRMRASSRSNGRFVAPMTITFSFLLSSPSISCINSVNIERCPSRSRSPLRWEKSASSSSTKTMQGVRRRASEKIASTTFSDSPTRQCRISDGLSNNMCAPASRASARTTCVFPVPGGPKRRLPRMPCSRRMP</sequence>
<name>A0ACB8Q6X8_9AGAM</name>
<dbReference type="EMBL" id="MU273983">
    <property type="protein sequence ID" value="KAI0027156.1"/>
    <property type="molecule type" value="Genomic_DNA"/>
</dbReference>
<accession>A0ACB8Q6X8</accession>
<evidence type="ECO:0000313" key="2">
    <source>
        <dbReference type="Proteomes" id="UP000814128"/>
    </source>
</evidence>
<evidence type="ECO:0000313" key="1">
    <source>
        <dbReference type="EMBL" id="KAI0027156.1"/>
    </source>
</evidence>
<comment type="caution">
    <text evidence="1">The sequence shown here is derived from an EMBL/GenBank/DDBJ whole genome shotgun (WGS) entry which is preliminary data.</text>
</comment>
<reference evidence="1" key="2">
    <citation type="journal article" date="2022" name="New Phytol.">
        <title>Evolutionary transition to the ectomycorrhizal habit in the genomes of a hyperdiverse lineage of mushroom-forming fungi.</title>
        <authorList>
            <person name="Looney B."/>
            <person name="Miyauchi S."/>
            <person name="Morin E."/>
            <person name="Drula E."/>
            <person name="Courty P.E."/>
            <person name="Kohler A."/>
            <person name="Kuo A."/>
            <person name="LaButti K."/>
            <person name="Pangilinan J."/>
            <person name="Lipzen A."/>
            <person name="Riley R."/>
            <person name="Andreopoulos W."/>
            <person name="He G."/>
            <person name="Johnson J."/>
            <person name="Nolan M."/>
            <person name="Tritt A."/>
            <person name="Barry K.W."/>
            <person name="Grigoriev I.V."/>
            <person name="Nagy L.G."/>
            <person name="Hibbett D."/>
            <person name="Henrissat B."/>
            <person name="Matheny P.B."/>
            <person name="Labbe J."/>
            <person name="Martin F.M."/>
        </authorList>
    </citation>
    <scope>NUCLEOTIDE SEQUENCE</scope>
    <source>
        <strain evidence="1">EC-137</strain>
    </source>
</reference>
<organism evidence="1 2">
    <name type="scientific">Vararia minispora EC-137</name>
    <dbReference type="NCBI Taxonomy" id="1314806"/>
    <lineage>
        <taxon>Eukaryota</taxon>
        <taxon>Fungi</taxon>
        <taxon>Dikarya</taxon>
        <taxon>Basidiomycota</taxon>
        <taxon>Agaricomycotina</taxon>
        <taxon>Agaricomycetes</taxon>
        <taxon>Russulales</taxon>
        <taxon>Lachnocladiaceae</taxon>
        <taxon>Vararia</taxon>
    </lineage>
</organism>
<protein>
    <submittedName>
        <fullName evidence="1">Uncharacterized protein</fullName>
    </submittedName>
</protein>
<dbReference type="Proteomes" id="UP000814128">
    <property type="component" value="Unassembled WGS sequence"/>
</dbReference>
<gene>
    <name evidence="1" type="ORF">K488DRAFT_62573</name>
</gene>